<dbReference type="InterPro" id="IPR027417">
    <property type="entry name" value="P-loop_NTPase"/>
</dbReference>
<dbReference type="GO" id="GO:0005524">
    <property type="term" value="F:ATP binding"/>
    <property type="evidence" value="ECO:0007669"/>
    <property type="project" value="UniProtKB-KW"/>
</dbReference>
<dbReference type="Proteomes" id="UP000824159">
    <property type="component" value="Unassembled WGS sequence"/>
</dbReference>
<dbReference type="InterPro" id="IPR050683">
    <property type="entry name" value="Bact_Polysacc_Export_ATP-bd"/>
</dbReference>
<evidence type="ECO:0000259" key="1">
    <source>
        <dbReference type="PROSITE" id="PS50893"/>
    </source>
</evidence>
<dbReference type="PANTHER" id="PTHR46743">
    <property type="entry name" value="TEICHOIC ACIDS EXPORT ATP-BINDING PROTEIN TAGH"/>
    <property type="match status" value="1"/>
</dbReference>
<gene>
    <name evidence="2" type="ORF">IAD12_07335</name>
</gene>
<dbReference type="InterPro" id="IPR003439">
    <property type="entry name" value="ABC_transporter-like_ATP-bd"/>
</dbReference>
<dbReference type="AlphaFoldDB" id="A0A9D1HDH2"/>
<comment type="caution">
    <text evidence="2">The sequence shown here is derived from an EMBL/GenBank/DDBJ whole genome shotgun (WGS) entry which is preliminary data.</text>
</comment>
<dbReference type="EMBL" id="DVLX01000088">
    <property type="protein sequence ID" value="HIU00052.1"/>
    <property type="molecule type" value="Genomic_DNA"/>
</dbReference>
<sequence length="232" mass="26489">METFNDNAAIKLKNISAAEDPQKESVKNISFTISKGEVVAFFNDMDRHFKRSRIMDLITLKEKSSSGRIRVNGTVKSISNLSKVFDPKLSGRKNIYLRCERLGMSRLETEIVESEIIHCSKIENCVDRPVEKYTDEQKMCLALMIDSYIKRDIQIVNWAMEIKDENLIDNIRNKTKNFVDSGGTFIMFSKSINNAKALCKRGIIIKNGEIIADGSIDDICNFYLEITERGIK</sequence>
<evidence type="ECO:0000313" key="2">
    <source>
        <dbReference type="EMBL" id="HIU00052.1"/>
    </source>
</evidence>
<keyword evidence="2" id="KW-0547">Nucleotide-binding</keyword>
<dbReference type="GO" id="GO:0016887">
    <property type="term" value="F:ATP hydrolysis activity"/>
    <property type="evidence" value="ECO:0007669"/>
    <property type="project" value="InterPro"/>
</dbReference>
<keyword evidence="2" id="KW-0067">ATP-binding</keyword>
<reference evidence="2" key="1">
    <citation type="submission" date="2020-10" db="EMBL/GenBank/DDBJ databases">
        <authorList>
            <person name="Gilroy R."/>
        </authorList>
    </citation>
    <scope>NUCLEOTIDE SEQUENCE</scope>
    <source>
        <strain evidence="2">CHK176-22527</strain>
    </source>
</reference>
<accession>A0A9D1HDH2</accession>
<dbReference type="SUPFAM" id="SSF52540">
    <property type="entry name" value="P-loop containing nucleoside triphosphate hydrolases"/>
    <property type="match status" value="1"/>
</dbReference>
<dbReference type="PROSITE" id="PS50893">
    <property type="entry name" value="ABC_TRANSPORTER_2"/>
    <property type="match status" value="1"/>
</dbReference>
<reference evidence="2" key="2">
    <citation type="journal article" date="2021" name="PeerJ">
        <title>Extensive microbial diversity within the chicken gut microbiome revealed by metagenomics and culture.</title>
        <authorList>
            <person name="Gilroy R."/>
            <person name="Ravi A."/>
            <person name="Getino M."/>
            <person name="Pursley I."/>
            <person name="Horton D.L."/>
            <person name="Alikhan N.F."/>
            <person name="Baker D."/>
            <person name="Gharbi K."/>
            <person name="Hall N."/>
            <person name="Watson M."/>
            <person name="Adriaenssens E.M."/>
            <person name="Foster-Nyarko E."/>
            <person name="Jarju S."/>
            <person name="Secka A."/>
            <person name="Antonio M."/>
            <person name="Oren A."/>
            <person name="Chaudhuri R.R."/>
            <person name="La Ragione R."/>
            <person name="Hildebrand F."/>
            <person name="Pallen M.J."/>
        </authorList>
    </citation>
    <scope>NUCLEOTIDE SEQUENCE</scope>
    <source>
        <strain evidence="2">CHK176-22527</strain>
    </source>
</reference>
<feature type="domain" description="ABC transporter" evidence="1">
    <location>
        <begin position="10"/>
        <end position="232"/>
    </location>
</feature>
<dbReference type="PANTHER" id="PTHR46743:SF2">
    <property type="entry name" value="TEICHOIC ACIDS EXPORT ATP-BINDING PROTEIN TAGH"/>
    <property type="match status" value="1"/>
</dbReference>
<organism evidence="2 3">
    <name type="scientific">Candidatus Allocopromorpha excrementavium</name>
    <dbReference type="NCBI Taxonomy" id="2840741"/>
    <lineage>
        <taxon>Bacteria</taxon>
        <taxon>Bacillati</taxon>
        <taxon>Bacillota</taxon>
        <taxon>Clostridia</taxon>
        <taxon>Eubacteriales</taxon>
        <taxon>Eubacteriaceae</taxon>
        <taxon>Eubacteriaceae incertae sedis</taxon>
        <taxon>Candidatus Allocopromorpha</taxon>
    </lineage>
</organism>
<protein>
    <submittedName>
        <fullName evidence="2">ABC transporter ATP-binding protein</fullName>
    </submittedName>
</protein>
<name>A0A9D1HDH2_9FIRM</name>
<dbReference type="Gene3D" id="3.40.50.300">
    <property type="entry name" value="P-loop containing nucleotide triphosphate hydrolases"/>
    <property type="match status" value="1"/>
</dbReference>
<evidence type="ECO:0000313" key="3">
    <source>
        <dbReference type="Proteomes" id="UP000824159"/>
    </source>
</evidence>
<proteinExistence type="predicted"/>